<reference evidence="1" key="1">
    <citation type="journal article" date="2021" name="Genome Biol. Evol.">
        <title>The assembled and annotated genome of the fairy-ring fungus Marasmius oreades.</title>
        <authorList>
            <person name="Hiltunen M."/>
            <person name="Ament-Velasquez S.L."/>
            <person name="Johannesson H."/>
        </authorList>
    </citation>
    <scope>NUCLEOTIDE SEQUENCE</scope>
    <source>
        <strain evidence="1">03SP1</strain>
    </source>
</reference>
<comment type="caution">
    <text evidence="1">The sequence shown here is derived from an EMBL/GenBank/DDBJ whole genome shotgun (WGS) entry which is preliminary data.</text>
</comment>
<dbReference type="AlphaFoldDB" id="A0A9P7RTB6"/>
<dbReference type="Proteomes" id="UP001049176">
    <property type="component" value="Chromosome 8"/>
</dbReference>
<dbReference type="EMBL" id="CM032188">
    <property type="protein sequence ID" value="KAG7088693.1"/>
    <property type="molecule type" value="Genomic_DNA"/>
</dbReference>
<evidence type="ECO:0000313" key="2">
    <source>
        <dbReference type="Proteomes" id="UP001049176"/>
    </source>
</evidence>
<sequence>MSAPTSPIIPSYFSNLPVSGIQWTTPFVRRHPMFNPERSKLALAHEYCSKMEMWKTFHQEVKTAGMEFETSRRKRNRKPRLNSGPVAQNAVLTTVTPDRLHEGQRAEMGYAPGFTDDETDEDETQLEHLFNYIVIRDSKDSKVIDATEDVPSKSDKKMMRQGVIYDSPPPFVLHSIENQLTAPTDKRSRRHGVIFDTPPQF</sequence>
<gene>
    <name evidence="1" type="ORF">E1B28_012663</name>
</gene>
<evidence type="ECO:0000313" key="1">
    <source>
        <dbReference type="EMBL" id="KAG7088693.1"/>
    </source>
</evidence>
<dbReference type="KEGG" id="more:E1B28_012663"/>
<accession>A0A9P7RTB6</accession>
<name>A0A9P7RTB6_9AGAR</name>
<proteinExistence type="predicted"/>
<keyword evidence="2" id="KW-1185">Reference proteome</keyword>
<protein>
    <submittedName>
        <fullName evidence="1">Uncharacterized protein</fullName>
    </submittedName>
</protein>
<dbReference type="GeneID" id="66081738"/>
<dbReference type="RefSeq" id="XP_043005164.1">
    <property type="nucleotide sequence ID" value="XM_043157796.1"/>
</dbReference>
<organism evidence="1 2">
    <name type="scientific">Marasmius oreades</name>
    <name type="common">fairy-ring Marasmius</name>
    <dbReference type="NCBI Taxonomy" id="181124"/>
    <lineage>
        <taxon>Eukaryota</taxon>
        <taxon>Fungi</taxon>
        <taxon>Dikarya</taxon>
        <taxon>Basidiomycota</taxon>
        <taxon>Agaricomycotina</taxon>
        <taxon>Agaricomycetes</taxon>
        <taxon>Agaricomycetidae</taxon>
        <taxon>Agaricales</taxon>
        <taxon>Marasmiineae</taxon>
        <taxon>Marasmiaceae</taxon>
        <taxon>Marasmius</taxon>
    </lineage>
</organism>